<dbReference type="GO" id="GO:0046872">
    <property type="term" value="F:metal ion binding"/>
    <property type="evidence" value="ECO:0007669"/>
    <property type="project" value="UniProtKB-KW"/>
</dbReference>
<dbReference type="GO" id="GO:0051538">
    <property type="term" value="F:3 iron, 4 sulfur cluster binding"/>
    <property type="evidence" value="ECO:0007669"/>
    <property type="project" value="UniProtKB-KW"/>
</dbReference>
<sequence>MRVRVDPIKCQGYGICLELSPRHFVRDDWGLAQSSDADAEPSDPDLARAVEQCPIKAIRWIGDPPGSGHTPGA</sequence>
<evidence type="ECO:0000256" key="3">
    <source>
        <dbReference type="ARBA" id="ARBA00022723"/>
    </source>
</evidence>
<dbReference type="PANTHER" id="PTHR36923">
    <property type="entry name" value="FERREDOXIN"/>
    <property type="match status" value="1"/>
</dbReference>
<dbReference type="InterPro" id="IPR051269">
    <property type="entry name" value="Fe-S_cluster_ET"/>
</dbReference>
<dbReference type="AlphaFoldDB" id="A0A1B1KHA6"/>
<dbReference type="RefSeq" id="WP_081315548.1">
    <property type="nucleotide sequence ID" value="NZ_CP009112.1"/>
</dbReference>
<keyword evidence="3" id="KW-0479">Metal-binding</keyword>
<name>A0A1B1KHA6_RHOOP</name>
<evidence type="ECO:0000256" key="2">
    <source>
        <dbReference type="ARBA" id="ARBA00022448"/>
    </source>
</evidence>
<dbReference type="Gene3D" id="3.30.70.20">
    <property type="match status" value="1"/>
</dbReference>
<dbReference type="Proteomes" id="UP000186108">
    <property type="component" value="Plasmid pR1CP1"/>
</dbReference>
<keyword evidence="5" id="KW-0408">Iron</keyword>
<evidence type="ECO:0000313" key="9">
    <source>
        <dbReference type="Proteomes" id="UP000186108"/>
    </source>
</evidence>
<protein>
    <recommendedName>
        <fullName evidence="10">Ferredoxin</fullName>
    </recommendedName>
</protein>
<evidence type="ECO:0000256" key="7">
    <source>
        <dbReference type="ARBA" id="ARBA00023291"/>
    </source>
</evidence>
<dbReference type="SUPFAM" id="SSF54862">
    <property type="entry name" value="4Fe-4S ferredoxins"/>
    <property type="match status" value="1"/>
</dbReference>
<gene>
    <name evidence="8" type="ORF">R1CP_36720</name>
</gene>
<keyword evidence="6" id="KW-0411">Iron-sulfur</keyword>
<keyword evidence="8" id="KW-0614">Plasmid</keyword>
<evidence type="ECO:0000256" key="1">
    <source>
        <dbReference type="ARBA" id="ARBA00001927"/>
    </source>
</evidence>
<accession>A0A1B1KHA6</accession>
<evidence type="ECO:0008006" key="10">
    <source>
        <dbReference type="Google" id="ProtNLM"/>
    </source>
</evidence>
<evidence type="ECO:0000313" key="8">
    <source>
        <dbReference type="EMBL" id="ANS31950.1"/>
    </source>
</evidence>
<proteinExistence type="predicted"/>
<dbReference type="PANTHER" id="PTHR36923:SF3">
    <property type="entry name" value="FERREDOXIN"/>
    <property type="match status" value="1"/>
</dbReference>
<keyword evidence="7" id="KW-0003">3Fe-4S</keyword>
<reference evidence="8 9" key="1">
    <citation type="submission" date="2014-07" db="EMBL/GenBank/DDBJ databases">
        <authorList>
            <person name="Zhang J.E."/>
            <person name="Yang H."/>
            <person name="Guo J."/>
            <person name="Deng Z."/>
            <person name="Luo H."/>
            <person name="Luo M."/>
            <person name="Zhao B."/>
        </authorList>
    </citation>
    <scope>NUCLEOTIDE SEQUENCE [LARGE SCALE GENOMIC DNA]</scope>
    <source>
        <strain evidence="8 9">1CP</strain>
        <plasmid evidence="9">Plasmid pr1cp1</plasmid>
    </source>
</reference>
<organism evidence="8 9">
    <name type="scientific">Rhodococcus opacus</name>
    <name type="common">Nocardia opaca</name>
    <dbReference type="NCBI Taxonomy" id="37919"/>
    <lineage>
        <taxon>Bacteria</taxon>
        <taxon>Bacillati</taxon>
        <taxon>Actinomycetota</taxon>
        <taxon>Actinomycetes</taxon>
        <taxon>Mycobacteriales</taxon>
        <taxon>Nocardiaceae</taxon>
        <taxon>Rhodococcus</taxon>
    </lineage>
</organism>
<dbReference type="Pfam" id="PF13459">
    <property type="entry name" value="Fer4_15"/>
    <property type="match status" value="1"/>
</dbReference>
<keyword evidence="2" id="KW-0813">Transport</keyword>
<geneLocation type="plasmid" evidence="9">
    <name>pr1cp1</name>
</geneLocation>
<evidence type="ECO:0000256" key="6">
    <source>
        <dbReference type="ARBA" id="ARBA00023014"/>
    </source>
</evidence>
<comment type="cofactor">
    <cofactor evidence="1">
        <name>[3Fe-4S] cluster</name>
        <dbReference type="ChEBI" id="CHEBI:21137"/>
    </cofactor>
</comment>
<evidence type="ECO:0000256" key="4">
    <source>
        <dbReference type="ARBA" id="ARBA00022982"/>
    </source>
</evidence>
<evidence type="ECO:0000256" key="5">
    <source>
        <dbReference type="ARBA" id="ARBA00023004"/>
    </source>
</evidence>
<dbReference type="EMBL" id="CP009112">
    <property type="protein sequence ID" value="ANS31950.1"/>
    <property type="molecule type" value="Genomic_DNA"/>
</dbReference>
<keyword evidence="4" id="KW-0249">Electron transport</keyword>